<organism evidence="3 4">
    <name type="scientific">Papaver atlanticum</name>
    <dbReference type="NCBI Taxonomy" id="357466"/>
    <lineage>
        <taxon>Eukaryota</taxon>
        <taxon>Viridiplantae</taxon>
        <taxon>Streptophyta</taxon>
        <taxon>Embryophyta</taxon>
        <taxon>Tracheophyta</taxon>
        <taxon>Spermatophyta</taxon>
        <taxon>Magnoliopsida</taxon>
        <taxon>Ranunculales</taxon>
        <taxon>Papaveraceae</taxon>
        <taxon>Papaveroideae</taxon>
        <taxon>Papaver</taxon>
    </lineage>
</organism>
<evidence type="ECO:0000313" key="4">
    <source>
        <dbReference type="Proteomes" id="UP001202328"/>
    </source>
</evidence>
<evidence type="ECO:0000256" key="1">
    <source>
        <dbReference type="ARBA" id="ARBA00008306"/>
    </source>
</evidence>
<proteinExistence type="inferred from homology"/>
<dbReference type="Proteomes" id="UP001202328">
    <property type="component" value="Unassembled WGS sequence"/>
</dbReference>
<dbReference type="PANTHER" id="PTHR16255">
    <property type="entry name" value="REQUIRED FOR MEIOTIC NUCLEAR DIVISION PROTEIN 1 HOMOLOG"/>
    <property type="match status" value="1"/>
</dbReference>
<comment type="caution">
    <text evidence="3">The sequence shown here is derived from an EMBL/GenBank/DDBJ whole genome shotgun (WGS) entry which is preliminary data.</text>
</comment>
<dbReference type="Pfam" id="PF02582">
    <property type="entry name" value="DUF155"/>
    <property type="match status" value="1"/>
</dbReference>
<reference evidence="3" key="1">
    <citation type="submission" date="2022-04" db="EMBL/GenBank/DDBJ databases">
        <title>A functionally conserved STORR gene fusion in Papaver species that diverged 16.8 million years ago.</title>
        <authorList>
            <person name="Catania T."/>
        </authorList>
    </citation>
    <scope>NUCLEOTIDE SEQUENCE</scope>
    <source>
        <strain evidence="3">S-188037</strain>
    </source>
</reference>
<comment type="similarity">
    <text evidence="1">Belongs to the RMD1/sif2 family.</text>
</comment>
<accession>A0AAD4X6M7</accession>
<evidence type="ECO:0000313" key="3">
    <source>
        <dbReference type="EMBL" id="KAI3857148.1"/>
    </source>
</evidence>
<dbReference type="GO" id="GO:0005739">
    <property type="term" value="C:mitochondrion"/>
    <property type="evidence" value="ECO:0007669"/>
    <property type="project" value="UniProtKB-ARBA"/>
</dbReference>
<evidence type="ECO:0000259" key="2">
    <source>
        <dbReference type="Pfam" id="PF02582"/>
    </source>
</evidence>
<dbReference type="InterPro" id="IPR051624">
    <property type="entry name" value="RMD1/Sad1-interacting"/>
</dbReference>
<protein>
    <recommendedName>
        <fullName evidence="2">DUF155 domain-containing protein</fullName>
    </recommendedName>
</protein>
<dbReference type="PANTHER" id="PTHR16255:SF6">
    <property type="entry name" value="PROTEIN RETARDED ROOT GROWTH-LIKE"/>
    <property type="match status" value="1"/>
</dbReference>
<dbReference type="InterPro" id="IPR003734">
    <property type="entry name" value="DUF155"/>
</dbReference>
<dbReference type="AlphaFoldDB" id="A0AAD4X6M7"/>
<gene>
    <name evidence="3" type="ORF">MKW98_010562</name>
</gene>
<feature type="domain" description="DUF155" evidence="2">
    <location>
        <begin position="121"/>
        <end position="298"/>
    </location>
</feature>
<name>A0AAD4X6M7_9MAGN</name>
<keyword evidence="4" id="KW-1185">Reference proteome</keyword>
<dbReference type="EMBL" id="JAJJMB010014886">
    <property type="protein sequence ID" value="KAI3857148.1"/>
    <property type="molecule type" value="Genomic_DNA"/>
</dbReference>
<sequence length="357" mass="40888">MGIRIPETLEIFINVEAFQFNQQAVEEHHCLNAAVNQHIFSSSEVNVGAPNIQKEDSLISIPVRAHFLFNRIDLKRLMADNQANLIPHTSGMINYALLKFGDCDSSSPPQAKPSESSHSYMVVFPYGSTVMFNVLDGEVDRYLKIVEKHASGVLPEMRKDEMSFRKNCIKYEVKENSNLPKWMQGGSGHVMLQHLDNDGIRMISFVLSQRIALDYYVRKLDGVIAAFTELYSERNKMRSYIMRKKRMYRLVGRANSTLAEVMVRLGLFGRLEIASIGDPNYSQMWKYLRDQFEMEQKFVGLDVYLKLIEVFLQFVGTEMTRRWHLTYSIAFLSGYIVIQLSPLGGCSLFSLVGTMNC</sequence>